<evidence type="ECO:0000313" key="11">
    <source>
        <dbReference type="Proteomes" id="UP000515153"/>
    </source>
</evidence>
<evidence type="ECO:0000256" key="6">
    <source>
        <dbReference type="ARBA" id="ARBA00023004"/>
    </source>
</evidence>
<dbReference type="PRINTS" id="PR00465">
    <property type="entry name" value="EP450IV"/>
</dbReference>
<dbReference type="CDD" id="cd11041">
    <property type="entry name" value="CYP503A1-like"/>
    <property type="match status" value="1"/>
</dbReference>
<keyword evidence="3 8" id="KW-0349">Heme</keyword>
<keyword evidence="7 9" id="KW-0503">Monooxygenase</keyword>
<dbReference type="PANTHER" id="PTHR46206:SF1">
    <property type="entry name" value="P450, PUTATIVE (EUROFUNG)-RELATED"/>
    <property type="match status" value="1"/>
</dbReference>
<keyword evidence="4 8" id="KW-0479">Metal-binding</keyword>
<organism evidence="11 12">
    <name type="scientific">Pyricularia grisea</name>
    <name type="common">Crabgrass-specific blast fungus</name>
    <name type="synonym">Magnaporthe grisea</name>
    <dbReference type="NCBI Taxonomy" id="148305"/>
    <lineage>
        <taxon>Eukaryota</taxon>
        <taxon>Fungi</taxon>
        <taxon>Dikarya</taxon>
        <taxon>Ascomycota</taxon>
        <taxon>Pezizomycotina</taxon>
        <taxon>Sordariomycetes</taxon>
        <taxon>Sordariomycetidae</taxon>
        <taxon>Magnaporthales</taxon>
        <taxon>Pyriculariaceae</taxon>
        <taxon>Pyricularia</taxon>
    </lineage>
</organism>
<dbReference type="AlphaFoldDB" id="A0A6P8APH6"/>
<feature type="binding site" description="axial binding residue" evidence="8">
    <location>
        <position position="467"/>
    </location>
    <ligand>
        <name>heme</name>
        <dbReference type="ChEBI" id="CHEBI:30413"/>
    </ligand>
    <ligandPart>
        <name>Fe</name>
        <dbReference type="ChEBI" id="CHEBI:18248"/>
    </ligandPart>
</feature>
<protein>
    <recommendedName>
        <fullName evidence="13">Cytochrome P450</fullName>
    </recommendedName>
</protein>
<reference evidence="11 12" key="1">
    <citation type="journal article" date="2019" name="Mol. Biol. Evol.">
        <title>Blast fungal genomes show frequent chromosomal changes, gene gains and losses, and effector gene turnover.</title>
        <authorList>
            <person name="Gomez Luciano L.B."/>
            <person name="Jason Tsai I."/>
            <person name="Chuma I."/>
            <person name="Tosa Y."/>
            <person name="Chen Y.H."/>
            <person name="Li J.Y."/>
            <person name="Li M.Y."/>
            <person name="Jade Lu M.Y."/>
            <person name="Nakayashiki H."/>
            <person name="Li W.H."/>
        </authorList>
    </citation>
    <scope>NUCLEOTIDE SEQUENCE [LARGE SCALE GENOMIC DNA]</scope>
    <source>
        <strain evidence="11 12">NI907</strain>
    </source>
</reference>
<dbReference type="InterPro" id="IPR017972">
    <property type="entry name" value="Cyt_P450_CS"/>
</dbReference>
<keyword evidence="10" id="KW-0472">Membrane</keyword>
<evidence type="ECO:0000256" key="5">
    <source>
        <dbReference type="ARBA" id="ARBA00023002"/>
    </source>
</evidence>
<evidence type="ECO:0000256" key="7">
    <source>
        <dbReference type="ARBA" id="ARBA00023033"/>
    </source>
</evidence>
<reference evidence="12" key="3">
    <citation type="submission" date="2025-08" db="UniProtKB">
        <authorList>
            <consortium name="RefSeq"/>
        </authorList>
    </citation>
    <scope>IDENTIFICATION</scope>
    <source>
        <strain evidence="12">NI907</strain>
    </source>
</reference>
<dbReference type="GO" id="GO:0016705">
    <property type="term" value="F:oxidoreductase activity, acting on paired donors, with incorporation or reduction of molecular oxygen"/>
    <property type="evidence" value="ECO:0007669"/>
    <property type="project" value="InterPro"/>
</dbReference>
<dbReference type="GeneID" id="41966233"/>
<dbReference type="GO" id="GO:0005506">
    <property type="term" value="F:iron ion binding"/>
    <property type="evidence" value="ECO:0007669"/>
    <property type="project" value="InterPro"/>
</dbReference>
<evidence type="ECO:0000256" key="3">
    <source>
        <dbReference type="ARBA" id="ARBA00022617"/>
    </source>
</evidence>
<evidence type="ECO:0000256" key="1">
    <source>
        <dbReference type="ARBA" id="ARBA00001971"/>
    </source>
</evidence>
<keyword evidence="10" id="KW-1133">Transmembrane helix</keyword>
<dbReference type="Proteomes" id="UP000515153">
    <property type="component" value="Chromosome VI"/>
</dbReference>
<dbReference type="SUPFAM" id="SSF48264">
    <property type="entry name" value="Cytochrome P450"/>
    <property type="match status" value="1"/>
</dbReference>
<sequence length="522" mass="59482">MVENMFTIEIAMLIAFAACYFIYQALFKRSNMPDLVIAGAKKGDWFPYLQAKLRNTTDGQKAIFSAYKEWPEKPYALPCFGSPAGMVVLPKSWIKNIISQPDHVLNLWDIGVEMLQLDYAFLDKRFNSPPLHINLIAKTLTKNYGNLIPDMVEEANLAFTEQWGRSDEWTSVKVYDTVQNMLGLITSRVTYGLPLSRDPELRKVTMEFVQRSFVTGLMLYNVWKPIRPLVALLATLPHRLSLYKFRRLIVPEVKKRLADSNRGEKKDQQNDFINWAIQQAEEFEDPYFSKPEVLASRALFANYVSIHTSAFSLTHAVLDLATAGPEVQEEMRQEVVSVLASCNGEWSKKALAKMYKIDSLLRESARLDTFMSVAGNRYITAPEGLALPNGQTLPKGTPIMFPAAPVMLDEIYYPNPLEFQPLRFVPKANNEDDADDDMGTQDERRARTAFSCTSAEYMAFGHGKHACPGRFFAAAELKLMLAHLLLEYELEKIDERPVGTWYGIMRIPPISYQLKVRRRSQV</sequence>
<evidence type="ECO:0008006" key="13">
    <source>
        <dbReference type="Google" id="ProtNLM"/>
    </source>
</evidence>
<evidence type="ECO:0000256" key="8">
    <source>
        <dbReference type="PIRSR" id="PIRSR602403-1"/>
    </source>
</evidence>
<dbReference type="GO" id="GO:0004497">
    <property type="term" value="F:monooxygenase activity"/>
    <property type="evidence" value="ECO:0007669"/>
    <property type="project" value="UniProtKB-KW"/>
</dbReference>
<comment type="cofactor">
    <cofactor evidence="1 8">
        <name>heme</name>
        <dbReference type="ChEBI" id="CHEBI:30413"/>
    </cofactor>
</comment>
<dbReference type="GO" id="GO:0020037">
    <property type="term" value="F:heme binding"/>
    <property type="evidence" value="ECO:0007669"/>
    <property type="project" value="InterPro"/>
</dbReference>
<keyword evidence="6 8" id="KW-0408">Iron</keyword>
<evidence type="ECO:0000256" key="2">
    <source>
        <dbReference type="ARBA" id="ARBA00010617"/>
    </source>
</evidence>
<dbReference type="InterPro" id="IPR036396">
    <property type="entry name" value="Cyt_P450_sf"/>
</dbReference>
<dbReference type="InterPro" id="IPR002403">
    <property type="entry name" value="Cyt_P450_E_grp-IV"/>
</dbReference>
<name>A0A6P8APH6_PYRGI</name>
<evidence type="ECO:0000256" key="9">
    <source>
        <dbReference type="RuleBase" id="RU000461"/>
    </source>
</evidence>
<dbReference type="Gene3D" id="1.10.630.10">
    <property type="entry name" value="Cytochrome P450"/>
    <property type="match status" value="1"/>
</dbReference>
<comment type="similarity">
    <text evidence="2 9">Belongs to the cytochrome P450 family.</text>
</comment>
<evidence type="ECO:0000256" key="4">
    <source>
        <dbReference type="ARBA" id="ARBA00022723"/>
    </source>
</evidence>
<feature type="transmembrane region" description="Helical" evidence="10">
    <location>
        <begin position="6"/>
        <end position="23"/>
    </location>
</feature>
<accession>A0A6P8APH6</accession>
<gene>
    <name evidence="12" type="ORF">PgNI_11361</name>
</gene>
<keyword evidence="11" id="KW-1185">Reference proteome</keyword>
<dbReference type="KEGG" id="pgri:PgNI_11361"/>
<evidence type="ECO:0000313" key="12">
    <source>
        <dbReference type="RefSeq" id="XP_030976811.1"/>
    </source>
</evidence>
<dbReference type="PANTHER" id="PTHR46206">
    <property type="entry name" value="CYTOCHROME P450"/>
    <property type="match status" value="1"/>
</dbReference>
<keyword evidence="10" id="KW-0812">Transmembrane</keyword>
<dbReference type="InterPro" id="IPR001128">
    <property type="entry name" value="Cyt_P450"/>
</dbReference>
<dbReference type="RefSeq" id="XP_030976811.1">
    <property type="nucleotide sequence ID" value="XM_031131328.1"/>
</dbReference>
<dbReference type="PROSITE" id="PS00086">
    <property type="entry name" value="CYTOCHROME_P450"/>
    <property type="match status" value="1"/>
</dbReference>
<reference evidence="12" key="2">
    <citation type="submission" date="2019-10" db="EMBL/GenBank/DDBJ databases">
        <authorList>
            <consortium name="NCBI Genome Project"/>
        </authorList>
    </citation>
    <scope>NUCLEOTIDE SEQUENCE</scope>
    <source>
        <strain evidence="12">NI907</strain>
    </source>
</reference>
<dbReference type="Pfam" id="PF00067">
    <property type="entry name" value="p450"/>
    <property type="match status" value="1"/>
</dbReference>
<keyword evidence="5 9" id="KW-0560">Oxidoreductase</keyword>
<proteinExistence type="inferred from homology"/>
<evidence type="ECO:0000256" key="10">
    <source>
        <dbReference type="SAM" id="Phobius"/>
    </source>
</evidence>